<gene>
    <name evidence="1" type="ORF">Cboi01_000129800</name>
</gene>
<reference evidence="1" key="1">
    <citation type="submission" date="2023-04" db="EMBL/GenBank/DDBJ databases">
        <title>Candida boidinii NBRC 1967.</title>
        <authorList>
            <person name="Ichikawa N."/>
            <person name="Sato H."/>
            <person name="Tonouchi N."/>
        </authorList>
    </citation>
    <scope>NUCLEOTIDE SEQUENCE</scope>
    <source>
        <strain evidence="1">NBRC 1967</strain>
    </source>
</reference>
<proteinExistence type="predicted"/>
<name>A0ACB5TKH5_CANBO</name>
<dbReference type="EMBL" id="BSXV01000459">
    <property type="protein sequence ID" value="GME89190.1"/>
    <property type="molecule type" value="Genomic_DNA"/>
</dbReference>
<organism evidence="1 2">
    <name type="scientific">Candida boidinii</name>
    <name type="common">Yeast</name>
    <dbReference type="NCBI Taxonomy" id="5477"/>
    <lineage>
        <taxon>Eukaryota</taxon>
        <taxon>Fungi</taxon>
        <taxon>Dikarya</taxon>
        <taxon>Ascomycota</taxon>
        <taxon>Saccharomycotina</taxon>
        <taxon>Pichiomycetes</taxon>
        <taxon>Pichiales</taxon>
        <taxon>Pichiaceae</taxon>
        <taxon>Ogataea</taxon>
        <taxon>Ogataea/Candida clade</taxon>
    </lineage>
</organism>
<evidence type="ECO:0000313" key="1">
    <source>
        <dbReference type="EMBL" id="GME89190.1"/>
    </source>
</evidence>
<comment type="caution">
    <text evidence="1">The sequence shown here is derived from an EMBL/GenBank/DDBJ whole genome shotgun (WGS) entry which is preliminary data.</text>
</comment>
<accession>A0ACB5TKH5</accession>
<sequence length="944" mass="108155">MNFDSINIRDINDENDNNFKEFIKSVMDFITSEFINWIPTIPDKDTSNKRKLLRKKLTLEYGYLTFILSMGFVLLLPFWNKIQEKIIVRFYRMIISRFLLIFRRSSGNSVTLNFSVIKIIVFWSIILIILSITDLHSDFQILAARLGRVATYCLPTVLFLTLRPSPLPNTLYLSLLPIHKWLSRLIIFQSLLHTVMYIYFFMKRKTLSKIYRIDNLNGCIAMTAFLIIIITSLPIFRRSIYNFFYINHYICTWIVVITLYFHVRPGIPYLTLLNAAILIYQIYYRFKLSKLTKIDVSQISENLILVTLPNDSIANKSNLPGCHLRMIEYDENNYFKLLWKLLFSPIQHPFTISTLPIDKNQRLVVRKGKFDLNPNKKYFITGAFLPYLNFLKSNSYSSISDFVFNSNNRYDYNVTNANNANDTENILNSRSFKVSCKKCLIVVGGSAISFALPILRILNYNGCTVKIIWVIRDHEDLKILDYYKNILINDDSIDIFITGKYSRSETINFKTALRELSRRRNQTQAYDEATILKAKPSGYQSSNLGPETAELITDDNEIDFTDMFKQSTGNSHQKETYKNTSSSTSSSEPSPSSSPKDKSNETTALTSKSNNNPTNHNINGNYGSTSNTFNSNADDSEGHENFSPEIYFNSDGVRNHKSHISLRHNARNEKYSFADENRFENVDVDLGRSNGKSFPKRLAGRSSVVSFFMRNKNNDGNNNSSNNITNNFGLKRSGSRSTPNIGNISSLLSPKKQNDTSILAFNNKLDQFNKDQNVFHQSSIFEAGINDQNKYTPSEVSFNCGSSGLYDDLSDYWILQGLSCRIEFGRPKLGLHYYNWCIGSTCIGPMVDLNSGQAICTNEVPTKEGTKVWPLFSSKRRTQLDETQRELFGNSVFQENRKNRLAKKGGALDDDVWVIGAGPIGLVDNVRLWAHHCGFHFHAESFSI</sequence>
<evidence type="ECO:0000313" key="2">
    <source>
        <dbReference type="Proteomes" id="UP001165101"/>
    </source>
</evidence>
<protein>
    <submittedName>
        <fullName evidence="1">Unnamed protein product</fullName>
    </submittedName>
</protein>
<keyword evidence="2" id="KW-1185">Reference proteome</keyword>
<dbReference type="Proteomes" id="UP001165101">
    <property type="component" value="Unassembled WGS sequence"/>
</dbReference>